<feature type="transmembrane region" description="Helical" evidence="1">
    <location>
        <begin position="113"/>
        <end position="138"/>
    </location>
</feature>
<feature type="transmembrane region" description="Helical" evidence="1">
    <location>
        <begin position="358"/>
        <end position="379"/>
    </location>
</feature>
<keyword evidence="1" id="KW-1133">Transmembrane helix</keyword>
<keyword evidence="1" id="KW-0472">Membrane</keyword>
<comment type="caution">
    <text evidence="2">The sequence shown here is derived from an EMBL/GenBank/DDBJ whole genome shotgun (WGS) entry which is preliminary data.</text>
</comment>
<sequence length="406" mass="45786">MSVKAPASFKPENVERPTESEHLESLKEYIRDRHLLFEEERSRFSIYTTPIRVLQYFFLYAWDQISSTVSFFFQRGYLISLLAGLSAIGYLLYTLDGMHQPTVQYVEGELLWIGYWVMLGVASSIGLGTGLHTFVLFLGPHIASVTLTAYECGNLDFLVRGEHSFVCNPDIVSNHAVTIWNIFHKVHLECFFWGLGTAIGELPPYFVARAAALSGQQTEEIAALESLRHKNVENVTLKERVMLYVQKIMQRFGFFGIFLFASIPNPLFDLAGITCGHFLVPLSTFVGATFLGKAVVKSAIQSFFVIIMFSKDALAALLSRLEHSLPYIHDVVERAVREQTKAFQRSSGHDTAPAKSSIISICWNGLITIMLAYFLFSIIESLAVTQLKKLHDARTAVLLEKEKHRK</sequence>
<proteinExistence type="predicted"/>
<evidence type="ECO:0000313" key="3">
    <source>
        <dbReference type="Proteomes" id="UP001479436"/>
    </source>
</evidence>
<evidence type="ECO:0000256" key="1">
    <source>
        <dbReference type="SAM" id="Phobius"/>
    </source>
</evidence>
<keyword evidence="1" id="KW-0812">Transmembrane</keyword>
<protein>
    <recommendedName>
        <fullName evidence="4">Vacuole membrane protein 1</fullName>
    </recommendedName>
</protein>
<keyword evidence="3" id="KW-1185">Reference proteome</keyword>
<gene>
    <name evidence="2" type="ORF">K7432_010868</name>
</gene>
<name>A0ABR2WN50_9FUNG</name>
<reference evidence="2 3" key="1">
    <citation type="submission" date="2023-04" db="EMBL/GenBank/DDBJ databases">
        <title>Genome of Basidiobolus ranarum AG-B5.</title>
        <authorList>
            <person name="Stajich J.E."/>
            <person name="Carter-House D."/>
            <person name="Gryganskyi A."/>
        </authorList>
    </citation>
    <scope>NUCLEOTIDE SEQUENCE [LARGE SCALE GENOMIC DNA]</scope>
    <source>
        <strain evidence="2 3">AG-B5</strain>
    </source>
</reference>
<dbReference type="EMBL" id="JASJQH010000785">
    <property type="protein sequence ID" value="KAK9762916.1"/>
    <property type="molecule type" value="Genomic_DNA"/>
</dbReference>
<evidence type="ECO:0000313" key="2">
    <source>
        <dbReference type="EMBL" id="KAK9762916.1"/>
    </source>
</evidence>
<accession>A0ABR2WN50</accession>
<feature type="transmembrane region" description="Helical" evidence="1">
    <location>
        <begin position="248"/>
        <end position="264"/>
    </location>
</feature>
<evidence type="ECO:0008006" key="4">
    <source>
        <dbReference type="Google" id="ProtNLM"/>
    </source>
</evidence>
<organism evidence="2 3">
    <name type="scientific">Basidiobolus ranarum</name>
    <dbReference type="NCBI Taxonomy" id="34480"/>
    <lineage>
        <taxon>Eukaryota</taxon>
        <taxon>Fungi</taxon>
        <taxon>Fungi incertae sedis</taxon>
        <taxon>Zoopagomycota</taxon>
        <taxon>Entomophthoromycotina</taxon>
        <taxon>Basidiobolomycetes</taxon>
        <taxon>Basidiobolales</taxon>
        <taxon>Basidiobolaceae</taxon>
        <taxon>Basidiobolus</taxon>
    </lineage>
</organism>
<feature type="transmembrane region" description="Helical" evidence="1">
    <location>
        <begin position="76"/>
        <end position="93"/>
    </location>
</feature>
<dbReference type="Proteomes" id="UP001479436">
    <property type="component" value="Unassembled WGS sequence"/>
</dbReference>